<sequence>MKQNVTDSAQGSTAHFPSRRMFFQKHTLRSHTVLQALIVACASYGMTLAFQVPDNDDPSWD</sequence>
<dbReference type="EMBL" id="FNYE01000010">
    <property type="protein sequence ID" value="SEJ38843.1"/>
    <property type="molecule type" value="Genomic_DNA"/>
</dbReference>
<keyword evidence="1" id="KW-0812">Transmembrane</keyword>
<organism evidence="2 3">
    <name type="scientific">Paraburkholderia diazotrophica</name>
    <dbReference type="NCBI Taxonomy" id="667676"/>
    <lineage>
        <taxon>Bacteria</taxon>
        <taxon>Pseudomonadati</taxon>
        <taxon>Pseudomonadota</taxon>
        <taxon>Betaproteobacteria</taxon>
        <taxon>Burkholderiales</taxon>
        <taxon>Burkholderiaceae</taxon>
        <taxon>Paraburkholderia</taxon>
    </lineage>
</organism>
<name>A0A1H6YC22_9BURK</name>
<protein>
    <submittedName>
        <fullName evidence="2">Uncharacterized protein</fullName>
    </submittedName>
</protein>
<dbReference type="STRING" id="667676.SAMN05192539_101063"/>
<keyword evidence="3" id="KW-1185">Reference proteome</keyword>
<accession>A0A1H6YC22</accession>
<keyword evidence="1" id="KW-1133">Transmembrane helix</keyword>
<gene>
    <name evidence="2" type="ORF">SAMN05192539_101063</name>
</gene>
<keyword evidence="1" id="KW-0472">Membrane</keyword>
<reference evidence="3" key="1">
    <citation type="submission" date="2016-10" db="EMBL/GenBank/DDBJ databases">
        <authorList>
            <person name="Varghese N."/>
            <person name="Submissions S."/>
        </authorList>
    </citation>
    <scope>NUCLEOTIDE SEQUENCE [LARGE SCALE GENOMIC DNA]</scope>
    <source>
        <strain evidence="3">LMG 26031</strain>
    </source>
</reference>
<evidence type="ECO:0000313" key="3">
    <source>
        <dbReference type="Proteomes" id="UP000198866"/>
    </source>
</evidence>
<dbReference type="AlphaFoldDB" id="A0A1H6YC22"/>
<proteinExistence type="predicted"/>
<evidence type="ECO:0000313" key="2">
    <source>
        <dbReference type="EMBL" id="SEJ38843.1"/>
    </source>
</evidence>
<dbReference type="Proteomes" id="UP000198866">
    <property type="component" value="Unassembled WGS sequence"/>
</dbReference>
<evidence type="ECO:0000256" key="1">
    <source>
        <dbReference type="SAM" id="Phobius"/>
    </source>
</evidence>
<feature type="transmembrane region" description="Helical" evidence="1">
    <location>
        <begin position="33"/>
        <end position="52"/>
    </location>
</feature>